<keyword evidence="17" id="KW-1185">Reference proteome</keyword>
<evidence type="ECO:0000313" key="17">
    <source>
        <dbReference type="Proteomes" id="UP000440578"/>
    </source>
</evidence>
<dbReference type="PRINTS" id="PR00613">
    <property type="entry name" value="MYOGLOBIN"/>
</dbReference>
<dbReference type="AlphaFoldDB" id="A0A6A4VRT6"/>
<comment type="catalytic activity">
    <reaction evidence="12">
        <text>Fe(III)-heme b-[protein] + nitric oxide + H2O = Fe(II)-heme b-[protein] + nitrite + 2 H(+)</text>
        <dbReference type="Rhea" id="RHEA:77711"/>
        <dbReference type="Rhea" id="RHEA-COMP:18975"/>
        <dbReference type="Rhea" id="RHEA-COMP:18976"/>
        <dbReference type="ChEBI" id="CHEBI:15377"/>
        <dbReference type="ChEBI" id="CHEBI:15378"/>
        <dbReference type="ChEBI" id="CHEBI:16301"/>
        <dbReference type="ChEBI" id="CHEBI:16480"/>
        <dbReference type="ChEBI" id="CHEBI:55376"/>
        <dbReference type="ChEBI" id="CHEBI:60344"/>
    </reaction>
    <physiologicalReaction direction="right-to-left" evidence="12">
        <dbReference type="Rhea" id="RHEA:77713"/>
    </physiologicalReaction>
</comment>
<proteinExistence type="inferred from homology"/>
<evidence type="ECO:0000313" key="16">
    <source>
        <dbReference type="EMBL" id="KAF0293402.1"/>
    </source>
</evidence>
<dbReference type="InterPro" id="IPR000971">
    <property type="entry name" value="Globin"/>
</dbReference>
<evidence type="ECO:0000256" key="10">
    <source>
        <dbReference type="ARBA" id="ARBA00044552"/>
    </source>
</evidence>
<dbReference type="InterPro" id="IPR044399">
    <property type="entry name" value="Mb-like_M"/>
</dbReference>
<evidence type="ECO:0000256" key="11">
    <source>
        <dbReference type="ARBA" id="ARBA00044553"/>
    </source>
</evidence>
<evidence type="ECO:0000256" key="2">
    <source>
        <dbReference type="ARBA" id="ARBA00022490"/>
    </source>
</evidence>
<name>A0A6A4VRT6_AMPAM</name>
<sequence length="148" mass="16613">MESSEVALVQGVWQQVKPKKVHHGVEVLVKLFDKYPETKDRFPRLDVSSPEAMRGNVRMQAHAGRVVSQLGALIEDLDNMSLVNETIYLLGENHNNRKVQAKDFEKFNTVFIEYLKETLGGAFAADAEAALSKFMGIFASKMAENLDQ</sequence>
<dbReference type="InterPro" id="IPR012292">
    <property type="entry name" value="Globin/Proto"/>
</dbReference>
<dbReference type="Gene3D" id="1.10.490.10">
    <property type="entry name" value="Globins"/>
    <property type="match status" value="1"/>
</dbReference>
<keyword evidence="7" id="KW-0408">Iron</keyword>
<dbReference type="GO" id="GO:0020037">
    <property type="term" value="F:heme binding"/>
    <property type="evidence" value="ECO:0007669"/>
    <property type="project" value="InterPro"/>
</dbReference>
<dbReference type="PANTHER" id="PTHR47217:SF1">
    <property type="entry name" value="GLOBIN-LIKE PROTEIN"/>
    <property type="match status" value="1"/>
</dbReference>
<dbReference type="EMBL" id="VIIS01001750">
    <property type="protein sequence ID" value="KAF0293402.1"/>
    <property type="molecule type" value="Genomic_DNA"/>
</dbReference>
<evidence type="ECO:0000256" key="6">
    <source>
        <dbReference type="ARBA" id="ARBA00023002"/>
    </source>
</evidence>
<dbReference type="PROSITE" id="PS01033">
    <property type="entry name" value="GLOBIN"/>
    <property type="match status" value="1"/>
</dbReference>
<dbReference type="GO" id="GO:0019825">
    <property type="term" value="F:oxygen binding"/>
    <property type="evidence" value="ECO:0007669"/>
    <property type="project" value="InterPro"/>
</dbReference>
<dbReference type="CDD" id="cd01040">
    <property type="entry name" value="Mb-like"/>
    <property type="match status" value="1"/>
</dbReference>
<evidence type="ECO:0000256" key="13">
    <source>
        <dbReference type="ARBA" id="ARBA00049931"/>
    </source>
</evidence>
<comment type="similarity">
    <text evidence="14">Belongs to the globin family.</text>
</comment>
<reference evidence="16 17" key="1">
    <citation type="submission" date="2019-07" db="EMBL/GenBank/DDBJ databases">
        <title>Draft genome assembly of a fouling barnacle, Amphibalanus amphitrite (Darwin, 1854): The first reference genome for Thecostraca.</title>
        <authorList>
            <person name="Kim W."/>
        </authorList>
    </citation>
    <scope>NUCLEOTIDE SEQUENCE [LARGE SCALE GENOMIC DNA]</scope>
    <source>
        <strain evidence="16">SNU_AA5</strain>
        <tissue evidence="16">Soma without cirri and trophi</tissue>
    </source>
</reference>
<dbReference type="SUPFAM" id="SSF46458">
    <property type="entry name" value="Globin-like"/>
    <property type="match status" value="1"/>
</dbReference>
<feature type="domain" description="Globin" evidence="15">
    <location>
        <begin position="1"/>
        <end position="147"/>
    </location>
</feature>
<keyword evidence="2" id="KW-0963">Cytoplasm</keyword>
<dbReference type="GO" id="GO:0016528">
    <property type="term" value="C:sarcoplasm"/>
    <property type="evidence" value="ECO:0007669"/>
    <property type="project" value="UniProtKB-SubCell"/>
</dbReference>
<evidence type="ECO:0000256" key="4">
    <source>
        <dbReference type="ARBA" id="ARBA00022621"/>
    </source>
</evidence>
<keyword evidence="4 14" id="KW-0561">Oxygen transport</keyword>
<dbReference type="Pfam" id="PF00042">
    <property type="entry name" value="Globin"/>
    <property type="match status" value="1"/>
</dbReference>
<dbReference type="InterPro" id="IPR009050">
    <property type="entry name" value="Globin-like_sf"/>
</dbReference>
<dbReference type="GO" id="GO:0046872">
    <property type="term" value="F:metal ion binding"/>
    <property type="evidence" value="ECO:0007669"/>
    <property type="project" value="UniProtKB-KW"/>
</dbReference>
<evidence type="ECO:0000256" key="3">
    <source>
        <dbReference type="ARBA" id="ARBA00022617"/>
    </source>
</evidence>
<keyword evidence="8" id="KW-0514">Muscle protein</keyword>
<evidence type="ECO:0000256" key="12">
    <source>
        <dbReference type="ARBA" id="ARBA00048118"/>
    </source>
</evidence>
<evidence type="ECO:0000256" key="14">
    <source>
        <dbReference type="RuleBase" id="RU000356"/>
    </source>
</evidence>
<dbReference type="GO" id="GO:0005344">
    <property type="term" value="F:oxygen carrier activity"/>
    <property type="evidence" value="ECO:0007669"/>
    <property type="project" value="UniProtKB-KW"/>
</dbReference>
<comment type="catalytic activity">
    <reaction evidence="13">
        <text>H2O2 + AH2 = A + 2 H2O</text>
        <dbReference type="Rhea" id="RHEA:30275"/>
        <dbReference type="ChEBI" id="CHEBI:13193"/>
        <dbReference type="ChEBI" id="CHEBI:15377"/>
        <dbReference type="ChEBI" id="CHEBI:16240"/>
        <dbReference type="ChEBI" id="CHEBI:17499"/>
    </reaction>
</comment>
<dbReference type="GO" id="GO:0016491">
    <property type="term" value="F:oxidoreductase activity"/>
    <property type="evidence" value="ECO:0007669"/>
    <property type="project" value="UniProtKB-KW"/>
</dbReference>
<evidence type="ECO:0000256" key="5">
    <source>
        <dbReference type="ARBA" id="ARBA00022723"/>
    </source>
</evidence>
<organism evidence="16 17">
    <name type="scientific">Amphibalanus amphitrite</name>
    <name type="common">Striped barnacle</name>
    <name type="synonym">Balanus amphitrite</name>
    <dbReference type="NCBI Taxonomy" id="1232801"/>
    <lineage>
        <taxon>Eukaryota</taxon>
        <taxon>Metazoa</taxon>
        <taxon>Ecdysozoa</taxon>
        <taxon>Arthropoda</taxon>
        <taxon>Crustacea</taxon>
        <taxon>Multicrustacea</taxon>
        <taxon>Cirripedia</taxon>
        <taxon>Thoracica</taxon>
        <taxon>Thoracicalcarea</taxon>
        <taxon>Balanomorpha</taxon>
        <taxon>Balanoidea</taxon>
        <taxon>Balanidae</taxon>
        <taxon>Amphibalaninae</taxon>
        <taxon>Amphibalanus</taxon>
    </lineage>
</organism>
<evidence type="ECO:0000256" key="8">
    <source>
        <dbReference type="ARBA" id="ARBA00023179"/>
    </source>
</evidence>
<dbReference type="OrthoDB" id="6334282at2759"/>
<keyword evidence="5" id="KW-0479">Metal-binding</keyword>
<keyword evidence="3 14" id="KW-0349">Heme</keyword>
<protein>
    <recommendedName>
        <fullName evidence="10">Nitrite reductase MB</fullName>
    </recommendedName>
    <alternativeName>
        <fullName evidence="11">Pseudoperoxidase MB</fullName>
    </alternativeName>
</protein>
<keyword evidence="1 14" id="KW-0813">Transport</keyword>
<dbReference type="InterPro" id="IPR002335">
    <property type="entry name" value="Myoglobin"/>
</dbReference>
<evidence type="ECO:0000256" key="1">
    <source>
        <dbReference type="ARBA" id="ARBA00022448"/>
    </source>
</evidence>
<comment type="subcellular location">
    <subcellularLocation>
        <location evidence="9">Cytoplasm</location>
        <location evidence="9">Sarcoplasm</location>
    </subcellularLocation>
</comment>
<evidence type="ECO:0000259" key="15">
    <source>
        <dbReference type="PROSITE" id="PS01033"/>
    </source>
</evidence>
<gene>
    <name evidence="16" type="primary">Mb</name>
    <name evidence="16" type="ORF">FJT64_008793</name>
</gene>
<evidence type="ECO:0000256" key="7">
    <source>
        <dbReference type="ARBA" id="ARBA00023004"/>
    </source>
</evidence>
<evidence type="ECO:0000256" key="9">
    <source>
        <dbReference type="ARBA" id="ARBA00044498"/>
    </source>
</evidence>
<dbReference type="PANTHER" id="PTHR47217">
    <property type="entry name" value="GLOBIN-LIKE PROTEIN"/>
    <property type="match status" value="1"/>
</dbReference>
<dbReference type="Proteomes" id="UP000440578">
    <property type="component" value="Unassembled WGS sequence"/>
</dbReference>
<accession>A0A6A4VRT6</accession>
<keyword evidence="6" id="KW-0560">Oxidoreductase</keyword>
<comment type="caution">
    <text evidence="16">The sequence shown here is derived from an EMBL/GenBank/DDBJ whole genome shotgun (WGS) entry which is preliminary data.</text>
</comment>